<organism evidence="1 2">
    <name type="scientific">Ruminococcoides intestinale</name>
    <dbReference type="NCBI Taxonomy" id="3133162"/>
    <lineage>
        <taxon>Bacteria</taxon>
        <taxon>Bacillati</taxon>
        <taxon>Bacillota</taxon>
        <taxon>Clostridia</taxon>
        <taxon>Eubacteriales</taxon>
        <taxon>Oscillospiraceae</taxon>
        <taxon>Ruminococcoides</taxon>
    </lineage>
</organism>
<sequence>MLGATEYLSENQTKSILDDCVEIEKILVTILKSAKNQ</sequence>
<evidence type="ECO:0000313" key="2">
    <source>
        <dbReference type="Proteomes" id="UP001490816"/>
    </source>
</evidence>
<dbReference type="EMBL" id="JBBMEZ010000020">
    <property type="protein sequence ID" value="MEQ2470260.1"/>
    <property type="molecule type" value="Genomic_DNA"/>
</dbReference>
<protein>
    <recommendedName>
        <fullName evidence="3">Four helix bundle protein</fullName>
    </recommendedName>
</protein>
<comment type="caution">
    <text evidence="1">The sequence shown here is derived from an EMBL/GenBank/DDBJ whole genome shotgun (WGS) entry which is preliminary data.</text>
</comment>
<reference evidence="1 2" key="1">
    <citation type="submission" date="2024-03" db="EMBL/GenBank/DDBJ databases">
        <title>Human intestinal bacterial collection.</title>
        <authorList>
            <person name="Pauvert C."/>
            <person name="Hitch T.C.A."/>
            <person name="Clavel T."/>
        </authorList>
    </citation>
    <scope>NUCLEOTIDE SEQUENCE [LARGE SCALE GENOMIC DNA]</scope>
    <source>
        <strain evidence="1 2">CLA-JM-H38</strain>
    </source>
</reference>
<dbReference type="Proteomes" id="UP001490816">
    <property type="component" value="Unassembled WGS sequence"/>
</dbReference>
<name>A0ABV1FA58_9FIRM</name>
<evidence type="ECO:0008006" key="3">
    <source>
        <dbReference type="Google" id="ProtNLM"/>
    </source>
</evidence>
<keyword evidence="2" id="KW-1185">Reference proteome</keyword>
<accession>A0ABV1FA58</accession>
<proteinExistence type="predicted"/>
<gene>
    <name evidence="1" type="ORF">WMO39_07960</name>
</gene>
<evidence type="ECO:0000313" key="1">
    <source>
        <dbReference type="EMBL" id="MEQ2470260.1"/>
    </source>
</evidence>